<dbReference type="InterPro" id="IPR001119">
    <property type="entry name" value="SLH_dom"/>
</dbReference>
<dbReference type="Proteomes" id="UP000199516">
    <property type="component" value="Unassembled WGS sequence"/>
</dbReference>
<feature type="domain" description="SLH" evidence="3">
    <location>
        <begin position="38"/>
        <end position="101"/>
    </location>
</feature>
<dbReference type="EMBL" id="FONT01000002">
    <property type="protein sequence ID" value="SFE59285.1"/>
    <property type="molecule type" value="Genomic_DNA"/>
</dbReference>
<gene>
    <name evidence="4" type="ORF">SAMN05192532_102493</name>
</gene>
<feature type="domain" description="SLH" evidence="3">
    <location>
        <begin position="102"/>
        <end position="160"/>
    </location>
</feature>
<dbReference type="STRING" id="930128.SAMN05192532_102493"/>
<dbReference type="InterPro" id="IPR051465">
    <property type="entry name" value="Cell_Envelope_Struct_Comp"/>
</dbReference>
<evidence type="ECO:0000256" key="1">
    <source>
        <dbReference type="ARBA" id="ARBA00022729"/>
    </source>
</evidence>
<evidence type="ECO:0000259" key="3">
    <source>
        <dbReference type="PROSITE" id="PS51272"/>
    </source>
</evidence>
<keyword evidence="1 2" id="KW-0732">Signal</keyword>
<dbReference type="Pfam" id="PF00395">
    <property type="entry name" value="SLH"/>
    <property type="match status" value="2"/>
</dbReference>
<proteinExistence type="predicted"/>
<name>A0A1I2BTB4_9BACI</name>
<accession>A0A1I2BTB4</accession>
<dbReference type="PANTHER" id="PTHR43308:SF5">
    <property type="entry name" value="S-LAYER PROTEIN _ PEPTIDOGLYCAN ENDO-BETA-N-ACETYLGLUCOSAMINIDASE"/>
    <property type="match status" value="1"/>
</dbReference>
<dbReference type="PANTHER" id="PTHR43308">
    <property type="entry name" value="OUTER MEMBRANE PROTEIN ALPHA-RELATED"/>
    <property type="match status" value="1"/>
</dbReference>
<protein>
    <submittedName>
        <fullName evidence="4">S-layer homology domain-containing protein</fullName>
    </submittedName>
</protein>
<keyword evidence="5" id="KW-1185">Reference proteome</keyword>
<dbReference type="AlphaFoldDB" id="A0A1I2BTB4"/>
<feature type="chain" id="PRO_5038397889" evidence="2">
    <location>
        <begin position="30"/>
        <end position="936"/>
    </location>
</feature>
<feature type="domain" description="SLH" evidence="3">
    <location>
        <begin position="162"/>
        <end position="224"/>
    </location>
</feature>
<sequence length="936" mass="102431">MAYQPKSYRKFLAGSVSAAMVATTFGAVAPVNTQTTEAAESFSDVPDEYWASGSIQRLADEGIIHGYSDGTYRPSNTIVRGQVAAMLVAAFDLPTDDNAEPPFEDLNPESYFTPYAAAVKEAGLIRGREDNTIFAAGMDLPRQQMATILVRAFDLEPIEGAEADVTDLDEAHESHRENIKILAQHNITNTADGQFRPSETVTRAQFAVFLDRAMELKEEEDDQTANLQTATAVDNTTVEVAFSRAIDEVNAEHFTFDPELDVEDAEIIAPEDSSANQNAEGTVVRLTTEEQDADETYQLTYGDESVEVTAPESAFTVAGIDPVNTTSFDIELEEELADDLDEEDVAELLDITLRSDDDETDIDATDITINEDRDTITVEHADNDLEGTSGILDVNGYEYEFDYETIEVESVEATTETIRQAEDQELGFTVNGFRNVSVEALEEAGYDVEFLFNESGGVFDDAKDTGVIDASNLLRDEDDEDSVIEEFRYAVQITDEDGNEVTSDEQTVNVHGETEAAEVTDVAFFTGDDQWENDYVTNANEGAKIQAVAGTNAFGEDLDEDTLNGLTVESVTSSDLSVAYYDTEDGLQVVGEGTTTFTVTFDGVEEPVEFEVEVVEDQEIDAIAEADTTRNYTTNAVTDTFTVIDQYGEPYGEGEEISYTLTNENGEDVTPDDNTAEINSEGKVEVSFPSEVEPGEYTLEFSQGDNELGSVTLEFLELNADEVDEFTLSSTPETVDLADALSDGEIVYTHDDLEFSITAGGEYEGATLNQTDLEEALNSIDGDLQLRTSDESVASLAEDEEQDVATELEVSEVLDGLEAYGRSEGTATLYLEEVEGDFVTTLAQVEVEVESTIPEINDITLADDVDSLELSAYEDANGNKRWNIESLSDLVSDDVELESNMIEEVIYSENDEKALIRVTDVYGGQSFEVDAVVNEE</sequence>
<dbReference type="RefSeq" id="WP_177194725.1">
    <property type="nucleotide sequence ID" value="NZ_FONT01000002.1"/>
</dbReference>
<dbReference type="PROSITE" id="PS51272">
    <property type="entry name" value="SLH"/>
    <property type="match status" value="3"/>
</dbReference>
<organism evidence="4 5">
    <name type="scientific">Alteribacillus iranensis</name>
    <dbReference type="NCBI Taxonomy" id="930128"/>
    <lineage>
        <taxon>Bacteria</taxon>
        <taxon>Bacillati</taxon>
        <taxon>Bacillota</taxon>
        <taxon>Bacilli</taxon>
        <taxon>Bacillales</taxon>
        <taxon>Bacillaceae</taxon>
        <taxon>Alteribacillus</taxon>
    </lineage>
</organism>
<evidence type="ECO:0000313" key="5">
    <source>
        <dbReference type="Proteomes" id="UP000199516"/>
    </source>
</evidence>
<dbReference type="Gene3D" id="2.60.40.1220">
    <property type="match status" value="1"/>
</dbReference>
<evidence type="ECO:0000256" key="2">
    <source>
        <dbReference type="SAM" id="SignalP"/>
    </source>
</evidence>
<evidence type="ECO:0000313" key="4">
    <source>
        <dbReference type="EMBL" id="SFE59285.1"/>
    </source>
</evidence>
<reference evidence="4 5" key="1">
    <citation type="submission" date="2016-10" db="EMBL/GenBank/DDBJ databases">
        <authorList>
            <person name="de Groot N.N."/>
        </authorList>
    </citation>
    <scope>NUCLEOTIDE SEQUENCE [LARGE SCALE GENOMIC DNA]</scope>
    <source>
        <strain evidence="4 5">DSM 23995</strain>
    </source>
</reference>
<dbReference type="InterPro" id="IPR014755">
    <property type="entry name" value="Cu-Rt/internalin_Ig-like"/>
</dbReference>
<feature type="signal peptide" evidence="2">
    <location>
        <begin position="1"/>
        <end position="29"/>
    </location>
</feature>